<dbReference type="Proteomes" id="UP000317371">
    <property type="component" value="Unassembled WGS sequence"/>
</dbReference>
<dbReference type="SMART" id="SM00116">
    <property type="entry name" value="CBS"/>
    <property type="match status" value="4"/>
</dbReference>
<comment type="caution">
    <text evidence="5">The sequence shown here is derived from an EMBL/GenBank/DDBJ whole genome shotgun (WGS) entry which is preliminary data.</text>
</comment>
<dbReference type="Gene3D" id="3.30.70.120">
    <property type="match status" value="1"/>
</dbReference>
<accession>A0A540VLD1</accession>
<name>A0A540VLD1_9CHLR</name>
<feature type="domain" description="CBS" evidence="4">
    <location>
        <begin position="283"/>
        <end position="341"/>
    </location>
</feature>
<gene>
    <name evidence="5" type="ORF">FKZ61_04650</name>
</gene>
<dbReference type="PANTHER" id="PTHR43080:SF2">
    <property type="entry name" value="CBS DOMAIN-CONTAINING PROTEIN"/>
    <property type="match status" value="1"/>
</dbReference>
<evidence type="ECO:0000256" key="3">
    <source>
        <dbReference type="PROSITE-ProRule" id="PRU00703"/>
    </source>
</evidence>
<dbReference type="CDD" id="cd02205">
    <property type="entry name" value="CBS_pair_SF"/>
    <property type="match status" value="1"/>
</dbReference>
<dbReference type="SUPFAM" id="SSF54913">
    <property type="entry name" value="GlnB-like"/>
    <property type="match status" value="1"/>
</dbReference>
<organism evidence="5 6">
    <name type="scientific">Litorilinea aerophila</name>
    <dbReference type="NCBI Taxonomy" id="1204385"/>
    <lineage>
        <taxon>Bacteria</taxon>
        <taxon>Bacillati</taxon>
        <taxon>Chloroflexota</taxon>
        <taxon>Caldilineae</taxon>
        <taxon>Caldilineales</taxon>
        <taxon>Caldilineaceae</taxon>
        <taxon>Litorilinea</taxon>
    </lineage>
</organism>
<evidence type="ECO:0000313" key="6">
    <source>
        <dbReference type="Proteomes" id="UP000317371"/>
    </source>
</evidence>
<sequence>MQIQGKAKRVRIYIGEGNRHRGKPLYMALLEFLKQEGASGATVTRGLAGFGAHSRIHTATILTLSVDLPIVVEWVDAPETVARLLPRVRQMVDDGLITVEEVEVIQYAPGRVPDPLEQPVQNVMRREVVTVRPETPVADVVSLLLQRGYRSLPVVDTEGRLVGILTDGDLLRRAGLLARLDLQPELSAEQVQRQLAALRERNEPVGQLMTRPVHTVHPQDPLRQAVALMAQQGLKRLPVVDDQARLVGLISRIDVLRAMEYHQVGQEPGEEPLPAGKTVAELMYTDVPTVGPQATLEEIVRALEASRRRRVVVVDEERRVLGIISDGDLLRRSRQAAHPALIDRLRRLVTGEKGAAPPLPGRDETAAMLMTAPVITITPETPLAEALRLMVQYGVKRLPVVDAEGRLVGLLGRASVLRGLLTG</sequence>
<dbReference type="InterPro" id="IPR011322">
    <property type="entry name" value="N-reg_PII-like_a/b"/>
</dbReference>
<dbReference type="RefSeq" id="WP_141608918.1">
    <property type="nucleotide sequence ID" value="NZ_VIGC02000005.1"/>
</dbReference>
<keyword evidence="2 3" id="KW-0129">CBS domain</keyword>
<dbReference type="AlphaFoldDB" id="A0A540VLD1"/>
<protein>
    <submittedName>
        <fullName evidence="5">CBS domain-containing protein</fullName>
    </submittedName>
</protein>
<dbReference type="PANTHER" id="PTHR43080">
    <property type="entry name" value="CBS DOMAIN-CONTAINING PROTEIN CBSX3, MITOCHONDRIAL"/>
    <property type="match status" value="1"/>
</dbReference>
<proteinExistence type="inferred from homology"/>
<feature type="domain" description="CBS" evidence="4">
    <location>
        <begin position="370"/>
        <end position="423"/>
    </location>
</feature>
<dbReference type="InterPro" id="IPR000644">
    <property type="entry name" value="CBS_dom"/>
</dbReference>
<dbReference type="InterPro" id="IPR051257">
    <property type="entry name" value="Diverse_CBS-Domain"/>
</dbReference>
<feature type="domain" description="CBS" evidence="4">
    <location>
        <begin position="124"/>
        <end position="182"/>
    </location>
</feature>
<dbReference type="InParanoid" id="A0A540VLD1"/>
<dbReference type="InterPro" id="IPR003793">
    <property type="entry name" value="UPF0166"/>
</dbReference>
<dbReference type="Pfam" id="PF00571">
    <property type="entry name" value="CBS"/>
    <property type="match status" value="4"/>
</dbReference>
<dbReference type="InterPro" id="IPR046342">
    <property type="entry name" value="CBS_dom_sf"/>
</dbReference>
<dbReference type="EMBL" id="VIGC01000005">
    <property type="protein sequence ID" value="TQE96933.1"/>
    <property type="molecule type" value="Genomic_DNA"/>
</dbReference>
<dbReference type="InterPro" id="IPR015867">
    <property type="entry name" value="N-reg_PII/ATP_PRibTrfase_C"/>
</dbReference>
<evidence type="ECO:0000256" key="1">
    <source>
        <dbReference type="ARBA" id="ARBA00010554"/>
    </source>
</evidence>
<dbReference type="Gene3D" id="3.10.580.10">
    <property type="entry name" value="CBS-domain"/>
    <property type="match status" value="2"/>
</dbReference>
<feature type="domain" description="CBS" evidence="4">
    <location>
        <begin position="209"/>
        <end position="267"/>
    </location>
</feature>
<evidence type="ECO:0000259" key="4">
    <source>
        <dbReference type="PROSITE" id="PS51371"/>
    </source>
</evidence>
<dbReference type="PROSITE" id="PS51371">
    <property type="entry name" value="CBS"/>
    <property type="match status" value="4"/>
</dbReference>
<comment type="similarity">
    <text evidence="1">Belongs to the UPF0166 family.</text>
</comment>
<dbReference type="SUPFAM" id="SSF54631">
    <property type="entry name" value="CBS-domain pair"/>
    <property type="match status" value="2"/>
</dbReference>
<dbReference type="OrthoDB" id="9795599at2"/>
<dbReference type="CDD" id="cd04586">
    <property type="entry name" value="CBS_pair_BON_assoc"/>
    <property type="match status" value="1"/>
</dbReference>
<evidence type="ECO:0000313" key="5">
    <source>
        <dbReference type="EMBL" id="TQE96933.1"/>
    </source>
</evidence>
<keyword evidence="6" id="KW-1185">Reference proteome</keyword>
<evidence type="ECO:0000256" key="2">
    <source>
        <dbReference type="ARBA" id="ARBA00023122"/>
    </source>
</evidence>
<reference evidence="5 6" key="1">
    <citation type="submission" date="2019-06" db="EMBL/GenBank/DDBJ databases">
        <title>Genome sequence of Litorilinea aerophila BAA-2444.</title>
        <authorList>
            <person name="Maclea K.S."/>
            <person name="Maurais E.G."/>
            <person name="Iannazzi L.C."/>
        </authorList>
    </citation>
    <scope>NUCLEOTIDE SEQUENCE [LARGE SCALE GENOMIC DNA]</scope>
    <source>
        <strain evidence="5 6">ATCC BAA-2444</strain>
    </source>
</reference>
<dbReference type="Pfam" id="PF02641">
    <property type="entry name" value="DUF190"/>
    <property type="match status" value="1"/>
</dbReference>